<protein>
    <submittedName>
        <fullName evidence="2">Uncharacterized protein</fullName>
    </submittedName>
</protein>
<name>A0AAV4SCW7_9ARAC</name>
<evidence type="ECO:0000313" key="3">
    <source>
        <dbReference type="Proteomes" id="UP001054837"/>
    </source>
</evidence>
<dbReference type="AlphaFoldDB" id="A0AAV4SCW7"/>
<proteinExistence type="predicted"/>
<reference evidence="2 3" key="1">
    <citation type="submission" date="2021-06" db="EMBL/GenBank/DDBJ databases">
        <title>Caerostris darwini draft genome.</title>
        <authorList>
            <person name="Kono N."/>
            <person name="Arakawa K."/>
        </authorList>
    </citation>
    <scope>NUCLEOTIDE SEQUENCE [LARGE SCALE GENOMIC DNA]</scope>
</reference>
<dbReference type="EMBL" id="BPLQ01007770">
    <property type="protein sequence ID" value="GIY32318.1"/>
    <property type="molecule type" value="Genomic_DNA"/>
</dbReference>
<organism evidence="2 3">
    <name type="scientific">Caerostris darwini</name>
    <dbReference type="NCBI Taxonomy" id="1538125"/>
    <lineage>
        <taxon>Eukaryota</taxon>
        <taxon>Metazoa</taxon>
        <taxon>Ecdysozoa</taxon>
        <taxon>Arthropoda</taxon>
        <taxon>Chelicerata</taxon>
        <taxon>Arachnida</taxon>
        <taxon>Araneae</taxon>
        <taxon>Araneomorphae</taxon>
        <taxon>Entelegynae</taxon>
        <taxon>Araneoidea</taxon>
        <taxon>Araneidae</taxon>
        <taxon>Caerostris</taxon>
    </lineage>
</organism>
<evidence type="ECO:0000256" key="1">
    <source>
        <dbReference type="SAM" id="MobiDB-lite"/>
    </source>
</evidence>
<evidence type="ECO:0000313" key="2">
    <source>
        <dbReference type="EMBL" id="GIY32318.1"/>
    </source>
</evidence>
<keyword evidence="3" id="KW-1185">Reference proteome</keyword>
<feature type="region of interest" description="Disordered" evidence="1">
    <location>
        <begin position="74"/>
        <end position="102"/>
    </location>
</feature>
<gene>
    <name evidence="2" type="ORF">CDAR_619751</name>
</gene>
<dbReference type="Proteomes" id="UP001054837">
    <property type="component" value="Unassembled WGS sequence"/>
</dbReference>
<sequence>MLLSVKGIILEHNGPYLLRLSERYLYEYGCQNNFVAVPLIGQSFDSRLHVGPCRSWHTLIAFHPIPLAMEARHRTARKRRTSLHESESSRVTPSMIASRAGSSDSFPKMEVFRSGRRRRFRPPGLNGSFHFVFIALIAHCLRHTFPGNMGAHRRVWGMGVSRVLNSPFL</sequence>
<comment type="caution">
    <text evidence="2">The sequence shown here is derived from an EMBL/GenBank/DDBJ whole genome shotgun (WGS) entry which is preliminary data.</text>
</comment>
<accession>A0AAV4SCW7</accession>